<gene>
    <name evidence="1" type="ORF">SAMN02910429_01938</name>
</gene>
<accession>A0A1H9U5K3</accession>
<dbReference type="RefSeq" id="WP_074730832.1">
    <property type="nucleotide sequence ID" value="NZ_FOGW01000023.1"/>
</dbReference>
<sequence length="175" mass="20278">MKISKYTILKYVCVISLEIVLAACIVKPHYDKYACKDDLPPLAIKAQLKKAEKDNISGNEEEKPLKKALENRIKKGEIVKKTPSKYKCNILPVFDLKKDVYFTKYNIYNKKTNKKVGEGYIASTCEEIGDLEKSMEGDFNYITYIKVFNPDDPSENYEVKEPGYFTNFQFEKIKE</sequence>
<evidence type="ECO:0000313" key="1">
    <source>
        <dbReference type="EMBL" id="SES04518.1"/>
    </source>
</evidence>
<reference evidence="2" key="1">
    <citation type="submission" date="2016-10" db="EMBL/GenBank/DDBJ databases">
        <authorList>
            <person name="Varghese N."/>
            <person name="Submissions S."/>
        </authorList>
    </citation>
    <scope>NUCLEOTIDE SEQUENCE [LARGE SCALE GENOMIC DNA]</scope>
    <source>
        <strain evidence="2">S1b</strain>
    </source>
</reference>
<evidence type="ECO:0000313" key="2">
    <source>
        <dbReference type="Proteomes" id="UP000182471"/>
    </source>
</evidence>
<proteinExistence type="predicted"/>
<name>A0A1H9U5K3_9FIRM</name>
<dbReference type="Proteomes" id="UP000182471">
    <property type="component" value="Unassembled WGS sequence"/>
</dbReference>
<protein>
    <submittedName>
        <fullName evidence="1">Uncharacterized protein</fullName>
    </submittedName>
</protein>
<dbReference type="EMBL" id="FOGW01000023">
    <property type="protein sequence ID" value="SES04518.1"/>
    <property type="molecule type" value="Genomic_DNA"/>
</dbReference>
<dbReference type="AlphaFoldDB" id="A0A1H9U5K3"/>
<organism evidence="1 2">
    <name type="scientific">Lachnobacterium bovis</name>
    <dbReference type="NCBI Taxonomy" id="140626"/>
    <lineage>
        <taxon>Bacteria</taxon>
        <taxon>Bacillati</taxon>
        <taxon>Bacillota</taxon>
        <taxon>Clostridia</taxon>
        <taxon>Lachnospirales</taxon>
        <taxon>Lachnospiraceae</taxon>
        <taxon>Lachnobacterium</taxon>
    </lineage>
</organism>
<keyword evidence="2" id="KW-1185">Reference proteome</keyword>